<feature type="non-terminal residue" evidence="1">
    <location>
        <position position="1"/>
    </location>
</feature>
<sequence length="93" mass="10502">TNTETLLNRLLESFEYLLVDDIVSEIVVDETLWKPLVGGNLADAIIKEPKNSHWRRGDNLTPICTLDYIAAGRPPTIMLKSRKGVILSWPINE</sequence>
<gene>
    <name evidence="1" type="ORF">S01H1_82027</name>
</gene>
<reference evidence="1" key="1">
    <citation type="journal article" date="2014" name="Front. Microbiol.">
        <title>High frequency of phylogenetically diverse reductive dehalogenase-homologous genes in deep subseafloor sedimentary metagenomes.</title>
        <authorList>
            <person name="Kawai M."/>
            <person name="Futagami T."/>
            <person name="Toyoda A."/>
            <person name="Takaki Y."/>
            <person name="Nishi S."/>
            <person name="Hori S."/>
            <person name="Arai W."/>
            <person name="Tsubouchi T."/>
            <person name="Morono Y."/>
            <person name="Uchiyama I."/>
            <person name="Ito T."/>
            <person name="Fujiyama A."/>
            <person name="Inagaki F."/>
            <person name="Takami H."/>
        </authorList>
    </citation>
    <scope>NUCLEOTIDE SEQUENCE</scope>
    <source>
        <strain evidence="1">Expedition CK06-06</strain>
    </source>
</reference>
<organism evidence="1">
    <name type="scientific">marine sediment metagenome</name>
    <dbReference type="NCBI Taxonomy" id="412755"/>
    <lineage>
        <taxon>unclassified sequences</taxon>
        <taxon>metagenomes</taxon>
        <taxon>ecological metagenomes</taxon>
    </lineage>
</organism>
<evidence type="ECO:0000313" key="1">
    <source>
        <dbReference type="EMBL" id="GAG46968.1"/>
    </source>
</evidence>
<dbReference type="AlphaFoldDB" id="X0YE64"/>
<name>X0YE64_9ZZZZ</name>
<proteinExistence type="predicted"/>
<accession>X0YE64</accession>
<protein>
    <submittedName>
        <fullName evidence="1">Uncharacterized protein</fullName>
    </submittedName>
</protein>
<dbReference type="EMBL" id="BARS01055571">
    <property type="protein sequence ID" value="GAG46968.1"/>
    <property type="molecule type" value="Genomic_DNA"/>
</dbReference>
<comment type="caution">
    <text evidence="1">The sequence shown here is derived from an EMBL/GenBank/DDBJ whole genome shotgun (WGS) entry which is preliminary data.</text>
</comment>